<dbReference type="RefSeq" id="WP_118412434.1">
    <property type="nucleotide sequence ID" value="NZ_QRPI01000004.1"/>
</dbReference>
<dbReference type="EMBL" id="QRQN01000013">
    <property type="protein sequence ID" value="RHN07191.1"/>
    <property type="molecule type" value="Genomic_DNA"/>
</dbReference>
<evidence type="ECO:0008006" key="3">
    <source>
        <dbReference type="Google" id="ProtNLM"/>
    </source>
</evidence>
<dbReference type="Gene3D" id="3.30.2220.30">
    <property type="match status" value="1"/>
</dbReference>
<accession>A0A3R6H0W8</accession>
<dbReference type="InterPro" id="IPR038559">
    <property type="entry name" value="XkdN-like_sf"/>
</dbReference>
<proteinExistence type="predicted"/>
<organism evidence="1 2">
    <name type="scientific">Roseburia intestinalis</name>
    <dbReference type="NCBI Taxonomy" id="166486"/>
    <lineage>
        <taxon>Bacteria</taxon>
        <taxon>Bacillati</taxon>
        <taxon>Bacillota</taxon>
        <taxon>Clostridia</taxon>
        <taxon>Lachnospirales</taxon>
        <taxon>Lachnospiraceae</taxon>
        <taxon>Roseburia</taxon>
    </lineage>
</organism>
<sequence length="136" mass="15179">MNLVDELLKADVKKAEELETGVFKSRRLAKILETDEPVDVKIREIKARRLNDIAAHQIDSNGKVDFSKVYDASLIACVEGCVEPDLRDKNLQQHFGCDSAIKLAEMLFGMEAKDISSAISELSGVLTEENEEEIKN</sequence>
<evidence type="ECO:0000313" key="2">
    <source>
        <dbReference type="Proteomes" id="UP000283586"/>
    </source>
</evidence>
<comment type="caution">
    <text evidence="1">The sequence shown here is derived from an EMBL/GenBank/DDBJ whole genome shotgun (WGS) entry which is preliminary data.</text>
</comment>
<dbReference type="AlphaFoldDB" id="A0A3R6H0W8"/>
<dbReference type="Pfam" id="PF08890">
    <property type="entry name" value="Phage_TAC_5"/>
    <property type="match status" value="1"/>
</dbReference>
<name>A0A3R6H0W8_9FIRM</name>
<gene>
    <name evidence="1" type="ORF">DWZ31_11470</name>
</gene>
<reference evidence="1 2" key="1">
    <citation type="submission" date="2018-08" db="EMBL/GenBank/DDBJ databases">
        <title>A genome reference for cultivated species of the human gut microbiota.</title>
        <authorList>
            <person name="Zou Y."/>
            <person name="Xue W."/>
            <person name="Luo G."/>
        </authorList>
    </citation>
    <scope>NUCLEOTIDE SEQUENCE [LARGE SCALE GENOMIC DNA]</scope>
    <source>
        <strain evidence="1 2">AF31-21AC</strain>
    </source>
</reference>
<evidence type="ECO:0000313" key="1">
    <source>
        <dbReference type="EMBL" id="RHN07191.1"/>
    </source>
</evidence>
<dbReference type="Proteomes" id="UP000283586">
    <property type="component" value="Unassembled WGS sequence"/>
</dbReference>
<protein>
    <recommendedName>
        <fullName evidence="3">Phage XkdN-like protein</fullName>
    </recommendedName>
</protein>
<dbReference type="InterPro" id="IPR014986">
    <property type="entry name" value="XkdN-like"/>
</dbReference>